<organism evidence="3 4">
    <name type="scientific">Euroglyphus maynei</name>
    <name type="common">Mayne's house dust mite</name>
    <dbReference type="NCBI Taxonomy" id="6958"/>
    <lineage>
        <taxon>Eukaryota</taxon>
        <taxon>Metazoa</taxon>
        <taxon>Ecdysozoa</taxon>
        <taxon>Arthropoda</taxon>
        <taxon>Chelicerata</taxon>
        <taxon>Arachnida</taxon>
        <taxon>Acari</taxon>
        <taxon>Acariformes</taxon>
        <taxon>Sarcoptiformes</taxon>
        <taxon>Astigmata</taxon>
        <taxon>Psoroptidia</taxon>
        <taxon>Analgoidea</taxon>
        <taxon>Pyroglyphidae</taxon>
        <taxon>Pyroglyphinae</taxon>
        <taxon>Euroglyphus</taxon>
    </lineage>
</organism>
<keyword evidence="2" id="KW-0812">Transmembrane</keyword>
<keyword evidence="2" id="KW-0472">Membrane</keyword>
<feature type="region of interest" description="Disordered" evidence="1">
    <location>
        <begin position="152"/>
        <end position="219"/>
    </location>
</feature>
<feature type="compositionally biased region" description="Acidic residues" evidence="1">
    <location>
        <begin position="174"/>
        <end position="183"/>
    </location>
</feature>
<dbReference type="Proteomes" id="UP000194236">
    <property type="component" value="Unassembled WGS sequence"/>
</dbReference>
<reference evidence="3 4" key="1">
    <citation type="submission" date="2017-03" db="EMBL/GenBank/DDBJ databases">
        <title>Genome Survey of Euroglyphus maynei.</title>
        <authorList>
            <person name="Arlian L.G."/>
            <person name="Morgan M.S."/>
            <person name="Rider S.D."/>
        </authorList>
    </citation>
    <scope>NUCLEOTIDE SEQUENCE [LARGE SCALE GENOMIC DNA]</scope>
    <source>
        <strain evidence="3">Arlian Lab</strain>
        <tissue evidence="3">Whole body</tissue>
    </source>
</reference>
<accession>A0A1Y3B0Q5</accession>
<gene>
    <name evidence="3" type="ORF">BLA29_001640</name>
</gene>
<feature type="compositionally biased region" description="Polar residues" evidence="1">
    <location>
        <begin position="152"/>
        <end position="172"/>
    </location>
</feature>
<proteinExistence type="predicted"/>
<keyword evidence="2" id="KW-1133">Transmembrane helix</keyword>
<evidence type="ECO:0000313" key="3">
    <source>
        <dbReference type="EMBL" id="OTF74380.1"/>
    </source>
</evidence>
<name>A0A1Y3B0Q5_EURMA</name>
<evidence type="ECO:0000313" key="4">
    <source>
        <dbReference type="Proteomes" id="UP000194236"/>
    </source>
</evidence>
<evidence type="ECO:0000256" key="2">
    <source>
        <dbReference type="SAM" id="Phobius"/>
    </source>
</evidence>
<protein>
    <submittedName>
        <fullName evidence="3">Uncharacterized protein</fullName>
    </submittedName>
</protein>
<dbReference type="AlphaFoldDB" id="A0A1Y3B0Q5"/>
<keyword evidence="4" id="KW-1185">Reference proteome</keyword>
<feature type="transmembrane region" description="Helical" evidence="2">
    <location>
        <begin position="7"/>
        <end position="26"/>
    </location>
</feature>
<evidence type="ECO:0000256" key="1">
    <source>
        <dbReference type="SAM" id="MobiDB-lite"/>
    </source>
</evidence>
<sequence length="513" mass="58651">MNHCSSFIVLTLILCIIKFQLYYGHYPNTIYEASSDDDDEYEFDDDDFGRSYGTNDYMSDGEPITDKRRSIHPIRLDPELLQEHLYNIKSNVLNGSEVSTLKNKNFTWKLLKKDKYNNVVVKELKPALIFQSNLKDENKKTTDWIDLVSGVQSDQPAVSPSMNTDNQTSVPSDNNEDDDNDDDEMKKDGDKIQASSPNQNPKTANVDSKLIPTDKNNVNPYVSVGNRTNSFNNNYQPISSNPYWNSRFPGVVNKPFYPRFQQSNRPYYRQQQQQPIIASSNQKPYYLYQSNISTDTTANTKRNWTCQMSSYNNCSIVNDPQTGPLFQLNDYNYFPYQSSSKPEWYLVLNTTTFPANKIGARLITPYLPHNRASKGCLTLKFITTGNELEKIMIHQQDIDDKCIYSGSLSSPLSSPSIGSGARMVRQQSERLIEHNVDLTIDLRQSDPRFFIEVYVKRLTTRQSSFAFSKMNLAYEQSCQNDQSNNCFPSAYPNGGAANAVNRPIKRDQIPVEP</sequence>
<feature type="compositionally biased region" description="Polar residues" evidence="1">
    <location>
        <begin position="193"/>
        <end position="206"/>
    </location>
</feature>
<dbReference type="OrthoDB" id="6506777at2759"/>
<comment type="caution">
    <text evidence="3">The sequence shown here is derived from an EMBL/GenBank/DDBJ whole genome shotgun (WGS) entry which is preliminary data.</text>
</comment>
<dbReference type="EMBL" id="MUJZ01047347">
    <property type="protein sequence ID" value="OTF74380.1"/>
    <property type="molecule type" value="Genomic_DNA"/>
</dbReference>